<evidence type="ECO:0000313" key="3">
    <source>
        <dbReference type="Proteomes" id="UP000735302"/>
    </source>
</evidence>
<accession>A0AAV3ZIM2</accession>
<feature type="compositionally biased region" description="Polar residues" evidence="1">
    <location>
        <begin position="42"/>
        <end position="61"/>
    </location>
</feature>
<evidence type="ECO:0000313" key="2">
    <source>
        <dbReference type="EMBL" id="GFN95760.1"/>
    </source>
</evidence>
<proteinExistence type="predicted"/>
<protein>
    <submittedName>
        <fullName evidence="2">Uncharacterized protein</fullName>
    </submittedName>
</protein>
<dbReference type="AlphaFoldDB" id="A0AAV3ZIM2"/>
<organism evidence="2 3">
    <name type="scientific">Plakobranchus ocellatus</name>
    <dbReference type="NCBI Taxonomy" id="259542"/>
    <lineage>
        <taxon>Eukaryota</taxon>
        <taxon>Metazoa</taxon>
        <taxon>Spiralia</taxon>
        <taxon>Lophotrochozoa</taxon>
        <taxon>Mollusca</taxon>
        <taxon>Gastropoda</taxon>
        <taxon>Heterobranchia</taxon>
        <taxon>Euthyneura</taxon>
        <taxon>Panpulmonata</taxon>
        <taxon>Sacoglossa</taxon>
        <taxon>Placobranchoidea</taxon>
        <taxon>Plakobranchidae</taxon>
        <taxon>Plakobranchus</taxon>
    </lineage>
</organism>
<sequence length="73" mass="7847">MSTMTTKTKIMDDDITDLTDLGARCEWHSNESTCPEDLQDISVASSNSLSTPPPALTQSRGESLRSPCCGQAL</sequence>
<name>A0AAV3ZIM2_9GAST</name>
<dbReference type="EMBL" id="BLXT01002529">
    <property type="protein sequence ID" value="GFN95760.1"/>
    <property type="molecule type" value="Genomic_DNA"/>
</dbReference>
<dbReference type="Proteomes" id="UP000735302">
    <property type="component" value="Unassembled WGS sequence"/>
</dbReference>
<keyword evidence="3" id="KW-1185">Reference proteome</keyword>
<feature type="region of interest" description="Disordered" evidence="1">
    <location>
        <begin position="42"/>
        <end position="73"/>
    </location>
</feature>
<comment type="caution">
    <text evidence="2">The sequence shown here is derived from an EMBL/GenBank/DDBJ whole genome shotgun (WGS) entry which is preliminary data.</text>
</comment>
<evidence type="ECO:0000256" key="1">
    <source>
        <dbReference type="SAM" id="MobiDB-lite"/>
    </source>
</evidence>
<reference evidence="2 3" key="1">
    <citation type="journal article" date="2021" name="Elife">
        <title>Chloroplast acquisition without the gene transfer in kleptoplastic sea slugs, Plakobranchus ocellatus.</title>
        <authorList>
            <person name="Maeda T."/>
            <person name="Takahashi S."/>
            <person name="Yoshida T."/>
            <person name="Shimamura S."/>
            <person name="Takaki Y."/>
            <person name="Nagai Y."/>
            <person name="Toyoda A."/>
            <person name="Suzuki Y."/>
            <person name="Arimoto A."/>
            <person name="Ishii H."/>
            <person name="Satoh N."/>
            <person name="Nishiyama T."/>
            <person name="Hasebe M."/>
            <person name="Maruyama T."/>
            <person name="Minagawa J."/>
            <person name="Obokata J."/>
            <person name="Shigenobu S."/>
        </authorList>
    </citation>
    <scope>NUCLEOTIDE SEQUENCE [LARGE SCALE GENOMIC DNA]</scope>
</reference>
<gene>
    <name evidence="2" type="ORF">PoB_002226600</name>
</gene>